<dbReference type="PRINTS" id="PR00344">
    <property type="entry name" value="BCTRLSENSOR"/>
</dbReference>
<dbReference type="RefSeq" id="WP_244681772.1">
    <property type="nucleotide sequence ID" value="NZ_JALIRM010000008.1"/>
</dbReference>
<organism evidence="17 18">
    <name type="scientific">Lederbergia wuyishanensis</name>
    <dbReference type="NCBI Taxonomy" id="1347903"/>
    <lineage>
        <taxon>Bacteria</taxon>
        <taxon>Bacillati</taxon>
        <taxon>Bacillota</taxon>
        <taxon>Bacilli</taxon>
        <taxon>Bacillales</taxon>
        <taxon>Bacillaceae</taxon>
        <taxon>Lederbergia</taxon>
    </lineage>
</organism>
<dbReference type="InterPro" id="IPR050428">
    <property type="entry name" value="TCS_sensor_his_kinase"/>
</dbReference>
<feature type="domain" description="HAMP" evidence="16">
    <location>
        <begin position="177"/>
        <end position="231"/>
    </location>
</feature>
<evidence type="ECO:0000256" key="7">
    <source>
        <dbReference type="ARBA" id="ARBA00022692"/>
    </source>
</evidence>
<dbReference type="PANTHER" id="PTHR45436">
    <property type="entry name" value="SENSOR HISTIDINE KINASE YKOH"/>
    <property type="match status" value="1"/>
</dbReference>
<dbReference type="SMART" id="SM00387">
    <property type="entry name" value="HATPase_c"/>
    <property type="match status" value="1"/>
</dbReference>
<evidence type="ECO:0000313" key="17">
    <source>
        <dbReference type="EMBL" id="MDQ0343236.1"/>
    </source>
</evidence>
<dbReference type="Proteomes" id="UP001232343">
    <property type="component" value="Unassembled WGS sequence"/>
</dbReference>
<evidence type="ECO:0000256" key="10">
    <source>
        <dbReference type="ARBA" id="ARBA00022840"/>
    </source>
</evidence>
<evidence type="ECO:0000259" key="15">
    <source>
        <dbReference type="PROSITE" id="PS50109"/>
    </source>
</evidence>
<keyword evidence="9 17" id="KW-0418">Kinase</keyword>
<evidence type="ECO:0000256" key="4">
    <source>
        <dbReference type="ARBA" id="ARBA00022475"/>
    </source>
</evidence>
<evidence type="ECO:0000256" key="12">
    <source>
        <dbReference type="ARBA" id="ARBA00023012"/>
    </source>
</evidence>
<dbReference type="CDD" id="cd06225">
    <property type="entry name" value="HAMP"/>
    <property type="match status" value="1"/>
</dbReference>
<keyword evidence="18" id="KW-1185">Reference proteome</keyword>
<dbReference type="PROSITE" id="PS50109">
    <property type="entry name" value="HIS_KIN"/>
    <property type="match status" value="1"/>
</dbReference>
<keyword evidence="8" id="KW-0547">Nucleotide-binding</keyword>
<proteinExistence type="predicted"/>
<evidence type="ECO:0000256" key="2">
    <source>
        <dbReference type="ARBA" id="ARBA00004651"/>
    </source>
</evidence>
<keyword evidence="12" id="KW-0902">Two-component regulatory system</keyword>
<keyword evidence="11 14" id="KW-1133">Transmembrane helix</keyword>
<protein>
    <recommendedName>
        <fullName evidence="3">histidine kinase</fullName>
        <ecNumber evidence="3">2.7.13.3</ecNumber>
    </recommendedName>
</protein>
<dbReference type="Gene3D" id="3.30.565.10">
    <property type="entry name" value="Histidine kinase-like ATPase, C-terminal domain"/>
    <property type="match status" value="1"/>
</dbReference>
<evidence type="ECO:0000256" key="13">
    <source>
        <dbReference type="ARBA" id="ARBA00023136"/>
    </source>
</evidence>
<keyword evidence="10" id="KW-0067">ATP-binding</keyword>
<evidence type="ECO:0000256" key="1">
    <source>
        <dbReference type="ARBA" id="ARBA00000085"/>
    </source>
</evidence>
<dbReference type="CDD" id="cd00082">
    <property type="entry name" value="HisKA"/>
    <property type="match status" value="1"/>
</dbReference>
<dbReference type="SUPFAM" id="SSF55874">
    <property type="entry name" value="ATPase domain of HSP90 chaperone/DNA topoisomerase II/histidine kinase"/>
    <property type="match status" value="1"/>
</dbReference>
<dbReference type="GO" id="GO:0016301">
    <property type="term" value="F:kinase activity"/>
    <property type="evidence" value="ECO:0007669"/>
    <property type="project" value="UniProtKB-KW"/>
</dbReference>
<dbReference type="SMART" id="SM00304">
    <property type="entry name" value="HAMP"/>
    <property type="match status" value="1"/>
</dbReference>
<dbReference type="EC" id="2.7.13.3" evidence="3"/>
<evidence type="ECO:0000256" key="11">
    <source>
        <dbReference type="ARBA" id="ARBA00022989"/>
    </source>
</evidence>
<dbReference type="Pfam" id="PF00512">
    <property type="entry name" value="HisKA"/>
    <property type="match status" value="1"/>
</dbReference>
<keyword evidence="7 14" id="KW-0812">Transmembrane</keyword>
<dbReference type="Pfam" id="PF02518">
    <property type="entry name" value="HATPase_c"/>
    <property type="match status" value="1"/>
</dbReference>
<dbReference type="SUPFAM" id="SSF47384">
    <property type="entry name" value="Homodimeric domain of signal transducing histidine kinase"/>
    <property type="match status" value="1"/>
</dbReference>
<evidence type="ECO:0000256" key="8">
    <source>
        <dbReference type="ARBA" id="ARBA00022741"/>
    </source>
</evidence>
<dbReference type="InterPro" id="IPR003594">
    <property type="entry name" value="HATPase_dom"/>
</dbReference>
<comment type="catalytic activity">
    <reaction evidence="1">
        <text>ATP + protein L-histidine = ADP + protein N-phospho-L-histidine.</text>
        <dbReference type="EC" id="2.7.13.3"/>
    </reaction>
</comment>
<dbReference type="PANTHER" id="PTHR45436:SF5">
    <property type="entry name" value="SENSOR HISTIDINE KINASE TRCS"/>
    <property type="match status" value="1"/>
</dbReference>
<dbReference type="InterPro" id="IPR003661">
    <property type="entry name" value="HisK_dim/P_dom"/>
</dbReference>
<feature type="domain" description="Histidine kinase" evidence="15">
    <location>
        <begin position="239"/>
        <end position="450"/>
    </location>
</feature>
<evidence type="ECO:0000256" key="9">
    <source>
        <dbReference type="ARBA" id="ARBA00022777"/>
    </source>
</evidence>
<evidence type="ECO:0000256" key="5">
    <source>
        <dbReference type="ARBA" id="ARBA00022553"/>
    </source>
</evidence>
<keyword evidence="13 14" id="KW-0472">Membrane</keyword>
<dbReference type="InterPro" id="IPR036890">
    <property type="entry name" value="HATPase_C_sf"/>
</dbReference>
<evidence type="ECO:0000256" key="3">
    <source>
        <dbReference type="ARBA" id="ARBA00012438"/>
    </source>
</evidence>
<keyword evidence="5" id="KW-0597">Phosphoprotein</keyword>
<dbReference type="Pfam" id="PF00672">
    <property type="entry name" value="HAMP"/>
    <property type="match status" value="1"/>
</dbReference>
<dbReference type="Gene3D" id="1.10.287.130">
    <property type="match status" value="1"/>
</dbReference>
<dbReference type="Gene3D" id="6.10.340.10">
    <property type="match status" value="1"/>
</dbReference>
<dbReference type="InterPro" id="IPR003660">
    <property type="entry name" value="HAMP_dom"/>
</dbReference>
<comment type="caution">
    <text evidence="17">The sequence shown here is derived from an EMBL/GenBank/DDBJ whole genome shotgun (WGS) entry which is preliminary data.</text>
</comment>
<evidence type="ECO:0000313" key="18">
    <source>
        <dbReference type="Proteomes" id="UP001232343"/>
    </source>
</evidence>
<gene>
    <name evidence="17" type="ORF">J2S14_002050</name>
</gene>
<dbReference type="PROSITE" id="PS50885">
    <property type="entry name" value="HAMP"/>
    <property type="match status" value="1"/>
</dbReference>
<evidence type="ECO:0000259" key="16">
    <source>
        <dbReference type="PROSITE" id="PS50885"/>
    </source>
</evidence>
<dbReference type="InterPro" id="IPR036097">
    <property type="entry name" value="HisK_dim/P_sf"/>
</dbReference>
<evidence type="ECO:0000256" key="14">
    <source>
        <dbReference type="SAM" id="Phobius"/>
    </source>
</evidence>
<reference evidence="17 18" key="1">
    <citation type="submission" date="2023-07" db="EMBL/GenBank/DDBJ databases">
        <title>Genomic Encyclopedia of Type Strains, Phase IV (KMG-IV): sequencing the most valuable type-strain genomes for metagenomic binning, comparative biology and taxonomic classification.</title>
        <authorList>
            <person name="Goeker M."/>
        </authorList>
    </citation>
    <scope>NUCLEOTIDE SEQUENCE [LARGE SCALE GENOMIC DNA]</scope>
    <source>
        <strain evidence="17 18">DSM 27848</strain>
    </source>
</reference>
<accession>A0ABU0D498</accession>
<dbReference type="EMBL" id="JAUSUO010000004">
    <property type="protein sequence ID" value="MDQ0343236.1"/>
    <property type="molecule type" value="Genomic_DNA"/>
</dbReference>
<name>A0ABU0D498_9BACI</name>
<dbReference type="InterPro" id="IPR004358">
    <property type="entry name" value="Sig_transdc_His_kin-like_C"/>
</dbReference>
<evidence type="ECO:0000256" key="6">
    <source>
        <dbReference type="ARBA" id="ARBA00022679"/>
    </source>
</evidence>
<comment type="subcellular location">
    <subcellularLocation>
        <location evidence="2">Cell membrane</location>
        <topology evidence="2">Multi-pass membrane protein</topology>
    </subcellularLocation>
</comment>
<sequence length="452" mass="50979">MKLRSKINLYTSVMFICLLIVINGAIYLSFSSMMERSELVRAEAEAAKTSKGINEAEASITPNTLLRAYVPINGMLQIVTPDGKVIAAVTAPDQQDLRDQPITYNGRDIQKIIEYKGITYAFVSIPVIWTAGQVAELQMTKNLEPTENILKTLKLVLILVTLVATVPVLLSIRLLSNFIIQPITSLINTMREIQKSGQFKRIPLPKESKNELFQLGDTFNDMMDLLETNYEKQEQFVSNASHELKTPLTVIKAYAELLKRRGNTEPKLFDESVEAIHSEAIRMIEMTQELLMLARHDEKWKVEIETISLSELIEASVISFREGFKREINLIREQQVTVKTDPNKLKQLFYILMENAHKYSSESIKVIVRTDQRNAVIEIIDRGIGIPGSELEKVFDRFFRVDEARTRKSGGFGLGLPLAKDIANAIGAEIRLDSVEGQGTTAKILLKLVNSH</sequence>
<dbReference type="InterPro" id="IPR005467">
    <property type="entry name" value="His_kinase_dom"/>
</dbReference>
<keyword evidence="4" id="KW-1003">Cell membrane</keyword>
<dbReference type="SMART" id="SM00388">
    <property type="entry name" value="HisKA"/>
    <property type="match status" value="1"/>
</dbReference>
<keyword evidence="6" id="KW-0808">Transferase</keyword>
<feature type="transmembrane region" description="Helical" evidence="14">
    <location>
        <begin position="12"/>
        <end position="30"/>
    </location>
</feature>